<dbReference type="Gramene" id="evm.model.09.655">
    <property type="protein sequence ID" value="cds.evm.model.09.655"/>
    <property type="gene ID" value="evm.TU.09.655"/>
</dbReference>
<evidence type="ECO:0000313" key="2">
    <source>
        <dbReference type="EnsemblPlants" id="cds.evm.model.09.655"/>
    </source>
</evidence>
<reference evidence="2" key="1">
    <citation type="submission" date="2018-11" db="EMBL/GenBank/DDBJ databases">
        <authorList>
            <person name="Grassa J C."/>
        </authorList>
    </citation>
    <scope>NUCLEOTIDE SEQUENCE [LARGE SCALE GENOMIC DNA]</scope>
</reference>
<sequence>MRAFLKVMDKRIWMVVTEGWSPPTVMMRGEKNKKFSEWSTEEMERENLNSKSLQALFNVVSTNQVKVIFNCEIAKDSSEKLKIKNERPKAVKKDRLSGLAKSFKKILWMKMSRSLSFMPKSVIYRMNLMPSERDVRSMELQDLNKALDDSKIELEEKLKRMTIELCSKDSQIYKLTVKLIRAKQSLFLYLWAILP</sequence>
<reference evidence="2" key="2">
    <citation type="submission" date="2021-03" db="UniProtKB">
        <authorList>
            <consortium name="EnsemblPlants"/>
        </authorList>
    </citation>
    <scope>IDENTIFICATION</scope>
</reference>
<accession>A0A803QGY3</accession>
<dbReference type="EMBL" id="UZAU01000728">
    <property type="status" value="NOT_ANNOTATED_CDS"/>
    <property type="molecule type" value="Genomic_DNA"/>
</dbReference>
<dbReference type="EnsemblPlants" id="evm.model.09.655">
    <property type="protein sequence ID" value="cds.evm.model.09.655"/>
    <property type="gene ID" value="evm.TU.09.655"/>
</dbReference>
<feature type="coiled-coil region" evidence="1">
    <location>
        <begin position="137"/>
        <end position="164"/>
    </location>
</feature>
<dbReference type="AlphaFoldDB" id="A0A803QGY3"/>
<keyword evidence="1" id="KW-0175">Coiled coil</keyword>
<proteinExistence type="predicted"/>
<evidence type="ECO:0000256" key="1">
    <source>
        <dbReference type="SAM" id="Coils"/>
    </source>
</evidence>
<protein>
    <submittedName>
        <fullName evidence="2">Uncharacterized protein</fullName>
    </submittedName>
</protein>
<dbReference type="Proteomes" id="UP000596661">
    <property type="component" value="Chromosome 9"/>
</dbReference>
<evidence type="ECO:0000313" key="3">
    <source>
        <dbReference type="Proteomes" id="UP000596661"/>
    </source>
</evidence>
<keyword evidence="3" id="KW-1185">Reference proteome</keyword>
<name>A0A803QGY3_CANSA</name>
<organism evidence="2 3">
    <name type="scientific">Cannabis sativa</name>
    <name type="common">Hemp</name>
    <name type="synonym">Marijuana</name>
    <dbReference type="NCBI Taxonomy" id="3483"/>
    <lineage>
        <taxon>Eukaryota</taxon>
        <taxon>Viridiplantae</taxon>
        <taxon>Streptophyta</taxon>
        <taxon>Embryophyta</taxon>
        <taxon>Tracheophyta</taxon>
        <taxon>Spermatophyta</taxon>
        <taxon>Magnoliopsida</taxon>
        <taxon>eudicotyledons</taxon>
        <taxon>Gunneridae</taxon>
        <taxon>Pentapetalae</taxon>
        <taxon>rosids</taxon>
        <taxon>fabids</taxon>
        <taxon>Rosales</taxon>
        <taxon>Cannabaceae</taxon>
        <taxon>Cannabis</taxon>
    </lineage>
</organism>